<protein>
    <recommendedName>
        <fullName evidence="1">Protein kinase domain-containing protein</fullName>
    </recommendedName>
</protein>
<dbReference type="GO" id="GO:0005524">
    <property type="term" value="F:ATP binding"/>
    <property type="evidence" value="ECO:0007669"/>
    <property type="project" value="InterPro"/>
</dbReference>
<dbReference type="SMART" id="SM00220">
    <property type="entry name" value="S_TKc"/>
    <property type="match status" value="1"/>
</dbReference>
<accession>A0A6C0D9W9</accession>
<proteinExistence type="predicted"/>
<dbReference type="PROSITE" id="PS00108">
    <property type="entry name" value="PROTEIN_KINASE_ST"/>
    <property type="match status" value="1"/>
</dbReference>
<evidence type="ECO:0000313" key="2">
    <source>
        <dbReference type="EMBL" id="QHT13628.1"/>
    </source>
</evidence>
<evidence type="ECO:0000259" key="1">
    <source>
        <dbReference type="PROSITE" id="PS50011"/>
    </source>
</evidence>
<dbReference type="SUPFAM" id="SSF56112">
    <property type="entry name" value="Protein kinase-like (PK-like)"/>
    <property type="match status" value="1"/>
</dbReference>
<dbReference type="GO" id="GO:0004672">
    <property type="term" value="F:protein kinase activity"/>
    <property type="evidence" value="ECO:0007669"/>
    <property type="project" value="InterPro"/>
</dbReference>
<dbReference type="InterPro" id="IPR008271">
    <property type="entry name" value="Ser/Thr_kinase_AS"/>
</dbReference>
<organism evidence="2">
    <name type="scientific">viral metagenome</name>
    <dbReference type="NCBI Taxonomy" id="1070528"/>
    <lineage>
        <taxon>unclassified sequences</taxon>
        <taxon>metagenomes</taxon>
        <taxon>organismal metagenomes</taxon>
    </lineage>
</organism>
<feature type="domain" description="Protein kinase" evidence="1">
    <location>
        <begin position="61"/>
        <end position="392"/>
    </location>
</feature>
<dbReference type="PROSITE" id="PS50011">
    <property type="entry name" value="PROTEIN_KINASE_DOM"/>
    <property type="match status" value="1"/>
</dbReference>
<reference evidence="2" key="1">
    <citation type="journal article" date="2020" name="Nature">
        <title>Giant virus diversity and host interactions through global metagenomics.</title>
        <authorList>
            <person name="Schulz F."/>
            <person name="Roux S."/>
            <person name="Paez-Espino D."/>
            <person name="Jungbluth S."/>
            <person name="Walsh D.A."/>
            <person name="Denef V.J."/>
            <person name="McMahon K.D."/>
            <person name="Konstantinidis K.T."/>
            <person name="Eloe-Fadrosh E.A."/>
            <person name="Kyrpides N.C."/>
            <person name="Woyke T."/>
        </authorList>
    </citation>
    <scope>NUCLEOTIDE SEQUENCE</scope>
    <source>
        <strain evidence="2">GVMAG-M-3300023174-132</strain>
    </source>
</reference>
<sequence>MTGLSAHGFLDAELADDAANICDIIPKAKEIARVGGIHMVHGQEWRFLTKGLVEPDLLAGWHLGELFREGTYGKIHHAHRMVVRRTAATGHCAVIESPHTVVIKKTVPPSGAELLPEEEVMAHVSESLLHVLAWRTMQKTAAKMAIPRPYEVFGDYVGSGTGAGGGWKSMSLCMAYVNGRTLHTFFGREWKKEPCVENARMLLETLAQTAYILWFLQRRLRLNHRDMKINNLLIRRVPAWTLELAGAKLTTAYELTLIDFGFACVGCPPPRQPMTVMQAGSWFPLGELCCKVGRDIAQLIYCIHCYFPLPTFLPPAVVATLRSWMQITIGGQTVDMLNGFTPEGRPRRTGASGAPEFNTGIYEFLRRHDIDPMNCAPSLVFSECCRLLRELV</sequence>
<dbReference type="Gene3D" id="1.10.510.10">
    <property type="entry name" value="Transferase(Phosphotransferase) domain 1"/>
    <property type="match status" value="1"/>
</dbReference>
<name>A0A6C0D9W9_9ZZZZ</name>
<dbReference type="InterPro" id="IPR011009">
    <property type="entry name" value="Kinase-like_dom_sf"/>
</dbReference>
<dbReference type="EMBL" id="MN739575">
    <property type="protein sequence ID" value="QHT13628.1"/>
    <property type="molecule type" value="Genomic_DNA"/>
</dbReference>
<dbReference type="AlphaFoldDB" id="A0A6C0D9W9"/>
<dbReference type="InterPro" id="IPR000719">
    <property type="entry name" value="Prot_kinase_dom"/>
</dbReference>